<evidence type="ECO:0000313" key="3">
    <source>
        <dbReference type="Proteomes" id="UP000032142"/>
    </source>
</evidence>
<keyword evidence="1" id="KW-0812">Transmembrane</keyword>
<keyword evidence="1" id="KW-0472">Membrane</keyword>
<keyword evidence="1" id="KW-1133">Transmembrane helix</keyword>
<name>A0A0B0MBW6_GOSAR</name>
<evidence type="ECO:0000256" key="1">
    <source>
        <dbReference type="SAM" id="Phobius"/>
    </source>
</evidence>
<accession>A0A0B0MBW6</accession>
<proteinExistence type="predicted"/>
<dbReference type="AlphaFoldDB" id="A0A0B0MBW6"/>
<dbReference type="Proteomes" id="UP000032142">
    <property type="component" value="Unassembled WGS sequence"/>
</dbReference>
<protein>
    <submittedName>
        <fullName evidence="2">Uncharacterized protein</fullName>
    </submittedName>
</protein>
<evidence type="ECO:0000313" key="2">
    <source>
        <dbReference type="EMBL" id="KHF98249.1"/>
    </source>
</evidence>
<feature type="transmembrane region" description="Helical" evidence="1">
    <location>
        <begin position="6"/>
        <end position="26"/>
    </location>
</feature>
<organism evidence="2 3">
    <name type="scientific">Gossypium arboreum</name>
    <name type="common">Tree cotton</name>
    <name type="synonym">Gossypium nanking</name>
    <dbReference type="NCBI Taxonomy" id="29729"/>
    <lineage>
        <taxon>Eukaryota</taxon>
        <taxon>Viridiplantae</taxon>
        <taxon>Streptophyta</taxon>
        <taxon>Embryophyta</taxon>
        <taxon>Tracheophyta</taxon>
        <taxon>Spermatophyta</taxon>
        <taxon>Magnoliopsida</taxon>
        <taxon>eudicotyledons</taxon>
        <taxon>Gunneridae</taxon>
        <taxon>Pentapetalae</taxon>
        <taxon>rosids</taxon>
        <taxon>malvids</taxon>
        <taxon>Malvales</taxon>
        <taxon>Malvaceae</taxon>
        <taxon>Malvoideae</taxon>
        <taxon>Gossypium</taxon>
    </lineage>
</organism>
<dbReference type="EMBL" id="JRRC01033904">
    <property type="protein sequence ID" value="KHF98249.1"/>
    <property type="molecule type" value="Genomic_DNA"/>
</dbReference>
<reference evidence="3" key="1">
    <citation type="submission" date="2014-09" db="EMBL/GenBank/DDBJ databases">
        <authorList>
            <person name="Mudge J."/>
            <person name="Ramaraj T."/>
            <person name="Lindquist I.E."/>
            <person name="Bharti A.K."/>
            <person name="Sundararajan A."/>
            <person name="Cameron C.T."/>
            <person name="Woodward J.E."/>
            <person name="May G.D."/>
            <person name="Brubaker C."/>
            <person name="Broadhvest J."/>
            <person name="Wilkins T.A."/>
        </authorList>
    </citation>
    <scope>NUCLEOTIDE SEQUENCE</scope>
    <source>
        <strain evidence="3">cv. AKA8401</strain>
    </source>
</reference>
<sequence>MDQSASLNSSFLSYLCLLFFSSSRVYL</sequence>
<gene>
    <name evidence="2" type="ORF">F383_37704</name>
</gene>
<comment type="caution">
    <text evidence="2">The sequence shown here is derived from an EMBL/GenBank/DDBJ whole genome shotgun (WGS) entry which is preliminary data.</text>
</comment>
<keyword evidence="3" id="KW-1185">Reference proteome</keyword>